<dbReference type="RefSeq" id="XP_067473859.1">
    <property type="nucleotide sequence ID" value="XM_067618928.1"/>
</dbReference>
<keyword evidence="2" id="KW-1185">Reference proteome</keyword>
<proteinExistence type="predicted"/>
<protein>
    <submittedName>
        <fullName evidence="1">Uncharacterized protein</fullName>
    </submittedName>
</protein>
<dbReference type="EMBL" id="KV878698">
    <property type="protein sequence ID" value="OJJ66609.1"/>
    <property type="molecule type" value="Genomic_DNA"/>
</dbReference>
<gene>
    <name evidence="1" type="ORF">ASPBRDRAFT_137774</name>
</gene>
<dbReference type="Proteomes" id="UP000184499">
    <property type="component" value="Unassembled WGS sequence"/>
</dbReference>
<feature type="non-terminal residue" evidence="1">
    <location>
        <position position="1"/>
    </location>
</feature>
<dbReference type="AlphaFoldDB" id="A0A1L9U4M2"/>
<name>A0A1L9U4M2_ASPBC</name>
<sequence>TAIVLLSYHRSLPEVLEIPEDTCTVTTCLPRKGTVGQAARDDQYRRCDCTRTHAPGVPDFLGYAIRISLVESQ</sequence>
<dbReference type="VEuPathDB" id="FungiDB:ASPBRDRAFT_137774"/>
<evidence type="ECO:0000313" key="2">
    <source>
        <dbReference type="Proteomes" id="UP000184499"/>
    </source>
</evidence>
<accession>A0A1L9U4M2</accession>
<evidence type="ECO:0000313" key="1">
    <source>
        <dbReference type="EMBL" id="OJJ66609.1"/>
    </source>
</evidence>
<reference evidence="2" key="1">
    <citation type="journal article" date="2017" name="Genome Biol.">
        <title>Comparative genomics reveals high biological diversity and specific adaptations in the industrially and medically important fungal genus Aspergillus.</title>
        <authorList>
            <person name="de Vries R.P."/>
            <person name="Riley R."/>
            <person name="Wiebenga A."/>
            <person name="Aguilar-Osorio G."/>
            <person name="Amillis S."/>
            <person name="Uchima C.A."/>
            <person name="Anderluh G."/>
            <person name="Asadollahi M."/>
            <person name="Askin M."/>
            <person name="Barry K."/>
            <person name="Battaglia E."/>
            <person name="Bayram O."/>
            <person name="Benocci T."/>
            <person name="Braus-Stromeyer S.A."/>
            <person name="Caldana C."/>
            <person name="Canovas D."/>
            <person name="Cerqueira G.C."/>
            <person name="Chen F."/>
            <person name="Chen W."/>
            <person name="Choi C."/>
            <person name="Clum A."/>
            <person name="Dos Santos R.A."/>
            <person name="Damasio A.R."/>
            <person name="Diallinas G."/>
            <person name="Emri T."/>
            <person name="Fekete E."/>
            <person name="Flipphi M."/>
            <person name="Freyberg S."/>
            <person name="Gallo A."/>
            <person name="Gournas C."/>
            <person name="Habgood R."/>
            <person name="Hainaut M."/>
            <person name="Harispe M.L."/>
            <person name="Henrissat B."/>
            <person name="Hilden K.S."/>
            <person name="Hope R."/>
            <person name="Hossain A."/>
            <person name="Karabika E."/>
            <person name="Karaffa L."/>
            <person name="Karanyi Z."/>
            <person name="Krasevec N."/>
            <person name="Kuo A."/>
            <person name="Kusch H."/>
            <person name="LaButti K."/>
            <person name="Lagendijk E.L."/>
            <person name="Lapidus A."/>
            <person name="Levasseur A."/>
            <person name="Lindquist E."/>
            <person name="Lipzen A."/>
            <person name="Logrieco A.F."/>
            <person name="MacCabe A."/>
            <person name="Maekelae M.R."/>
            <person name="Malavazi I."/>
            <person name="Melin P."/>
            <person name="Meyer V."/>
            <person name="Mielnichuk N."/>
            <person name="Miskei M."/>
            <person name="Molnar A.P."/>
            <person name="Mule G."/>
            <person name="Ngan C.Y."/>
            <person name="Orejas M."/>
            <person name="Orosz E."/>
            <person name="Ouedraogo J.P."/>
            <person name="Overkamp K.M."/>
            <person name="Park H.-S."/>
            <person name="Perrone G."/>
            <person name="Piumi F."/>
            <person name="Punt P.J."/>
            <person name="Ram A.F."/>
            <person name="Ramon A."/>
            <person name="Rauscher S."/>
            <person name="Record E."/>
            <person name="Riano-Pachon D.M."/>
            <person name="Robert V."/>
            <person name="Roehrig J."/>
            <person name="Ruller R."/>
            <person name="Salamov A."/>
            <person name="Salih N.S."/>
            <person name="Samson R.A."/>
            <person name="Sandor E."/>
            <person name="Sanguinetti M."/>
            <person name="Schuetze T."/>
            <person name="Sepcic K."/>
            <person name="Shelest E."/>
            <person name="Sherlock G."/>
            <person name="Sophianopoulou V."/>
            <person name="Squina F.M."/>
            <person name="Sun H."/>
            <person name="Susca A."/>
            <person name="Todd R.B."/>
            <person name="Tsang A."/>
            <person name="Unkles S.E."/>
            <person name="van de Wiele N."/>
            <person name="van Rossen-Uffink D."/>
            <person name="Oliveira J.V."/>
            <person name="Vesth T.C."/>
            <person name="Visser J."/>
            <person name="Yu J.-H."/>
            <person name="Zhou M."/>
            <person name="Andersen M.R."/>
            <person name="Archer D.B."/>
            <person name="Baker S.E."/>
            <person name="Benoit I."/>
            <person name="Brakhage A.A."/>
            <person name="Braus G.H."/>
            <person name="Fischer R."/>
            <person name="Frisvad J.C."/>
            <person name="Goldman G.H."/>
            <person name="Houbraken J."/>
            <person name="Oakley B."/>
            <person name="Pocsi I."/>
            <person name="Scazzocchio C."/>
            <person name="Seiboth B."/>
            <person name="vanKuyk P.A."/>
            <person name="Wortman J."/>
            <person name="Dyer P.S."/>
            <person name="Grigoriev I.V."/>
        </authorList>
    </citation>
    <scope>NUCLEOTIDE SEQUENCE [LARGE SCALE GENOMIC DNA]</scope>
    <source>
        <strain evidence="2">CBS 101740 / IMI 381727 / IBT 21946</strain>
    </source>
</reference>
<organism evidence="1 2">
    <name type="scientific">Aspergillus brasiliensis (strain CBS 101740 / IMI 381727 / IBT 21946)</name>
    <dbReference type="NCBI Taxonomy" id="767769"/>
    <lineage>
        <taxon>Eukaryota</taxon>
        <taxon>Fungi</taxon>
        <taxon>Dikarya</taxon>
        <taxon>Ascomycota</taxon>
        <taxon>Pezizomycotina</taxon>
        <taxon>Eurotiomycetes</taxon>
        <taxon>Eurotiomycetidae</taxon>
        <taxon>Eurotiales</taxon>
        <taxon>Aspergillaceae</taxon>
        <taxon>Aspergillus</taxon>
        <taxon>Aspergillus subgen. Circumdati</taxon>
    </lineage>
</organism>
<dbReference type="GeneID" id="93571416"/>